<name>A0AA97JSV9_EUBMA</name>
<keyword evidence="1" id="KW-0175">Coiled coil</keyword>
<evidence type="ECO:0000256" key="1">
    <source>
        <dbReference type="SAM" id="Coils"/>
    </source>
</evidence>
<keyword evidence="3" id="KW-1185">Reference proteome</keyword>
<feature type="compositionally biased region" description="Polar residues" evidence="2">
    <location>
        <begin position="22"/>
        <end position="36"/>
    </location>
</feature>
<evidence type="ECO:0000256" key="2">
    <source>
        <dbReference type="SAM" id="MobiDB-lite"/>
    </source>
</evidence>
<dbReference type="KEGG" id="emc:129334680"/>
<feature type="coiled-coil region" evidence="1">
    <location>
        <begin position="62"/>
        <end position="93"/>
    </location>
</feature>
<dbReference type="RefSeq" id="XP_054842901.1">
    <property type="nucleotide sequence ID" value="XM_054986926.1"/>
</dbReference>
<feature type="compositionally biased region" description="Basic residues" evidence="2">
    <location>
        <begin position="575"/>
        <end position="584"/>
    </location>
</feature>
<accession>A0AA97JSV9</accession>
<proteinExistence type="predicted"/>
<feature type="region of interest" description="Disordered" evidence="2">
    <location>
        <begin position="1"/>
        <end position="36"/>
    </location>
</feature>
<feature type="compositionally biased region" description="Low complexity" evidence="2">
    <location>
        <begin position="1"/>
        <end position="15"/>
    </location>
</feature>
<protein>
    <submittedName>
        <fullName evidence="4">Uncharacterized protein LOC129334680 isoform X1</fullName>
    </submittedName>
</protein>
<dbReference type="GeneID" id="129334680"/>
<organism evidence="3 4">
    <name type="scientific">Eublepharis macularius</name>
    <name type="common">Leopard gecko</name>
    <name type="synonym">Cyrtodactylus macularius</name>
    <dbReference type="NCBI Taxonomy" id="481883"/>
    <lineage>
        <taxon>Eukaryota</taxon>
        <taxon>Metazoa</taxon>
        <taxon>Chordata</taxon>
        <taxon>Craniata</taxon>
        <taxon>Vertebrata</taxon>
        <taxon>Euteleostomi</taxon>
        <taxon>Lepidosauria</taxon>
        <taxon>Squamata</taxon>
        <taxon>Bifurcata</taxon>
        <taxon>Gekkota</taxon>
        <taxon>Eublepharidae</taxon>
        <taxon>Eublepharinae</taxon>
        <taxon>Eublepharis</taxon>
    </lineage>
</organism>
<feature type="compositionally biased region" description="Low complexity" evidence="2">
    <location>
        <begin position="538"/>
        <end position="547"/>
    </location>
</feature>
<dbReference type="AlphaFoldDB" id="A0AA97JSV9"/>
<evidence type="ECO:0000313" key="3">
    <source>
        <dbReference type="Proteomes" id="UP001190640"/>
    </source>
</evidence>
<gene>
    <name evidence="4" type="primary">LOC129334680</name>
</gene>
<feature type="region of interest" description="Disordered" evidence="2">
    <location>
        <begin position="533"/>
        <end position="595"/>
    </location>
</feature>
<reference evidence="4" key="1">
    <citation type="submission" date="2025-08" db="UniProtKB">
        <authorList>
            <consortium name="RefSeq"/>
        </authorList>
    </citation>
    <scope>IDENTIFICATION</scope>
    <source>
        <tissue evidence="4">Blood</tissue>
    </source>
</reference>
<feature type="region of interest" description="Disordered" evidence="2">
    <location>
        <begin position="499"/>
        <end position="520"/>
    </location>
</feature>
<evidence type="ECO:0000313" key="4">
    <source>
        <dbReference type="RefSeq" id="XP_054842901.1"/>
    </source>
</evidence>
<dbReference type="Proteomes" id="UP001190640">
    <property type="component" value="Chromosome 8"/>
</dbReference>
<sequence>MSSRGARLGSLSRTSARVGRSLSKNPAESHLSQDSACQDNSVFRGDEQNNEVHAPLMSRSEQKKLLEENIRLKHELEDLRSQYEQLIEEEKNECFNERRVNLLKAQVLQLERQVVLLTEGLSSRATLLLEFSASLEAFTDKLSSFLNIEDSVLEVPIPRPEFLQIIEICHAMRQKLNKNQQTSDLSKLALPWTLGGNLIKQPITLLDLCYGKIENLNLRYVSALEEKLSKLWRHLFAMRQTLSLMLAPGQGSSETAQHILPTAVYARLINQAAQCHQSVAECCSDLLTLTLLVPSAPWEILGYSLNQEFTVENVLATLPAFPKGGPQQRAKRAAEALVKAQNYSRQMAMQQIQALQAELNFHRNLYNLQVKYTDAVFSGIKQAYHRFQDNVTMVLCLPLQDIFPSYTKLKTEASEAALREFLTAFRNNAEQIQYAVETLTAVNQQHEGEEALSRFGKEFFLSLERSLKACGEQRDKAASEVETLQNELDHALETMQNLKEQKGIKSVPSQHFPKHEDGKMEEIKACGLDVLSKKKSEPNSPSNLPKLAPAEKNKLNSSSSKLKLENSDGVTVQQKGKHIYRSKSMKTTARPPWQD</sequence>